<dbReference type="AlphaFoldDB" id="A0A2A7ADB9"/>
<gene>
    <name evidence="1" type="ORF">CGS56_01275</name>
</gene>
<evidence type="ECO:0000313" key="2">
    <source>
        <dbReference type="Proteomes" id="UP000220157"/>
    </source>
</evidence>
<dbReference type="EMBL" id="NMTW01000007">
    <property type="protein sequence ID" value="PDX77052.1"/>
    <property type="molecule type" value="Genomic_DNA"/>
</dbReference>
<comment type="caution">
    <text evidence="1">The sequence shown here is derived from an EMBL/GenBank/DDBJ whole genome shotgun (WGS) entry which is preliminary data.</text>
</comment>
<dbReference type="RefSeq" id="WP_097784785.1">
    <property type="nucleotide sequence ID" value="NZ_JBBNHN010000006.1"/>
</dbReference>
<organism evidence="1 2">
    <name type="scientific">Faecalibacterium prausnitzii</name>
    <dbReference type="NCBI Taxonomy" id="853"/>
    <lineage>
        <taxon>Bacteria</taxon>
        <taxon>Bacillati</taxon>
        <taxon>Bacillota</taxon>
        <taxon>Clostridia</taxon>
        <taxon>Eubacteriales</taxon>
        <taxon>Oscillospiraceae</taxon>
        <taxon>Faecalibacterium</taxon>
    </lineage>
</organism>
<proteinExistence type="predicted"/>
<dbReference type="Pfam" id="PF12958">
    <property type="entry name" value="DUF3847"/>
    <property type="match status" value="1"/>
</dbReference>
<protein>
    <submittedName>
        <fullName evidence="1">Uncharacterized protein</fullName>
    </submittedName>
</protein>
<dbReference type="InterPro" id="IPR024215">
    <property type="entry name" value="DUF3847"/>
</dbReference>
<evidence type="ECO:0000313" key="1">
    <source>
        <dbReference type="EMBL" id="PDX77052.1"/>
    </source>
</evidence>
<name>A0A2A7ADB9_9FIRM</name>
<accession>A0A2A7ADB9</accession>
<reference evidence="1 2" key="1">
    <citation type="journal article" date="2017" name="Front. Microbiol.">
        <title>New Insights into the Diversity of the Genus Faecalibacterium.</title>
        <authorList>
            <person name="Benevides L."/>
            <person name="Burman S."/>
            <person name="Martin R."/>
            <person name="Robert V."/>
            <person name="Thomas M."/>
            <person name="Miquel S."/>
            <person name="Chain F."/>
            <person name="Sokol H."/>
            <person name="Bermudez-Humaran L.G."/>
            <person name="Morrison M."/>
            <person name="Langella P."/>
            <person name="Azevedo V.A."/>
            <person name="Chatel J.M."/>
            <person name="Soares S."/>
        </authorList>
    </citation>
    <scope>NUCLEOTIDE SEQUENCE [LARGE SCALE GENOMIC DNA]</scope>
    <source>
        <strain evidence="1 2">CNCM I 4573</strain>
    </source>
</reference>
<sequence length="102" mass="12023">MSEKLDRMKTQKEKAEQKLRYYQHQEKMLEHRIPELTRKARTHRLCTRGGMLESFLICPGELTDDQVMELLKLSFRQQEVALALAKMIHDLQEARNILDPSG</sequence>
<dbReference type="Proteomes" id="UP000220157">
    <property type="component" value="Unassembled WGS sequence"/>
</dbReference>